<dbReference type="Proteomes" id="UP000030758">
    <property type="component" value="Unassembled WGS sequence"/>
</dbReference>
<dbReference type="AlphaFoldDB" id="A0A085MXB1"/>
<organism evidence="2">
    <name type="scientific">Trichuris suis</name>
    <name type="common">pig whipworm</name>
    <dbReference type="NCBI Taxonomy" id="68888"/>
    <lineage>
        <taxon>Eukaryota</taxon>
        <taxon>Metazoa</taxon>
        <taxon>Ecdysozoa</taxon>
        <taxon>Nematoda</taxon>
        <taxon>Enoplea</taxon>
        <taxon>Dorylaimia</taxon>
        <taxon>Trichinellida</taxon>
        <taxon>Trichuridae</taxon>
        <taxon>Trichuris</taxon>
    </lineage>
</organism>
<sequence length="68" mass="7580">MVLLPERSNSDMTEMGNPMSSCHVLVQHKISTRLCGKVCRMPTGNGNANTDDHNFLMDTLWKCNLIAT</sequence>
<name>A0A085MXB1_9BILA</name>
<evidence type="ECO:0000313" key="2">
    <source>
        <dbReference type="EMBL" id="KFD61857.1"/>
    </source>
</evidence>
<protein>
    <submittedName>
        <fullName evidence="2">Uncharacterized protein</fullName>
    </submittedName>
</protein>
<dbReference type="Proteomes" id="UP000030764">
    <property type="component" value="Unassembled WGS sequence"/>
</dbReference>
<dbReference type="EMBL" id="KL367608">
    <property type="protein sequence ID" value="KFD61857.1"/>
    <property type="molecule type" value="Genomic_DNA"/>
</dbReference>
<gene>
    <name evidence="1" type="ORF">M513_12115</name>
    <name evidence="2" type="ORF">M514_12115</name>
</gene>
<evidence type="ECO:0000313" key="1">
    <source>
        <dbReference type="EMBL" id="KFD46985.1"/>
    </source>
</evidence>
<reference evidence="2 3" key="1">
    <citation type="journal article" date="2014" name="Nat. Genet.">
        <title>Genome and transcriptome of the porcine whipworm Trichuris suis.</title>
        <authorList>
            <person name="Jex A.R."/>
            <person name="Nejsum P."/>
            <person name="Schwarz E.M."/>
            <person name="Hu L."/>
            <person name="Young N.D."/>
            <person name="Hall R.S."/>
            <person name="Korhonen P.K."/>
            <person name="Liao S."/>
            <person name="Thamsborg S."/>
            <person name="Xia J."/>
            <person name="Xu P."/>
            <person name="Wang S."/>
            <person name="Scheerlinck J.P."/>
            <person name="Hofmann A."/>
            <person name="Sternberg P.W."/>
            <person name="Wang J."/>
            <person name="Gasser R.B."/>
        </authorList>
    </citation>
    <scope>NUCLEOTIDE SEQUENCE [LARGE SCALE GENOMIC DNA]</scope>
    <source>
        <strain evidence="2">DCEP-RM93F</strain>
        <strain evidence="1">DCEP-RM93M</strain>
    </source>
</reference>
<proteinExistence type="predicted"/>
<evidence type="ECO:0000313" key="3">
    <source>
        <dbReference type="Proteomes" id="UP000030764"/>
    </source>
</evidence>
<dbReference type="EMBL" id="KL363344">
    <property type="protein sequence ID" value="KFD46985.1"/>
    <property type="molecule type" value="Genomic_DNA"/>
</dbReference>
<accession>A0A085MXB1</accession>
<keyword evidence="3" id="KW-1185">Reference proteome</keyword>